<dbReference type="Proteomes" id="UP000664218">
    <property type="component" value="Unassembled WGS sequence"/>
</dbReference>
<evidence type="ECO:0000313" key="2">
    <source>
        <dbReference type="EMBL" id="MBO1264926.1"/>
    </source>
</evidence>
<proteinExistence type="predicted"/>
<keyword evidence="1" id="KW-0812">Transmembrane</keyword>
<keyword evidence="1" id="KW-1133">Transmembrane helix</keyword>
<comment type="caution">
    <text evidence="2">The sequence shown here is derived from an EMBL/GenBank/DDBJ whole genome shotgun (WGS) entry which is preliminary data.</text>
</comment>
<dbReference type="RefSeq" id="WP_207599450.1">
    <property type="nucleotide sequence ID" value="NZ_JAFNJU010000005.1"/>
</dbReference>
<gene>
    <name evidence="2" type="ORF">J3A84_07785</name>
</gene>
<keyword evidence="1" id="KW-0472">Membrane</keyword>
<accession>A0A939HBF8</accession>
<sequence length="175" mass="20369">MNRKRKILRNIIFIAIFISFALLSGMFYIDPVAAYRGAERSIHYGPSEVVHVEDFPGGKYFLGKYDRWISCNIMQKSMGIFWSAGSYVTGTEIRYDHPIYYEAQYGQPNARAYGIRHDESITKVEVHLLDGTVIAQEKFHEDLFLLTWESASEFMKIIAYDDAGKMVFQEERLHY</sequence>
<organism evidence="2 3">
    <name type="scientific">Proteiniclasticum aestuarii</name>
    <dbReference type="NCBI Taxonomy" id="2817862"/>
    <lineage>
        <taxon>Bacteria</taxon>
        <taxon>Bacillati</taxon>
        <taxon>Bacillota</taxon>
        <taxon>Clostridia</taxon>
        <taxon>Eubacteriales</taxon>
        <taxon>Clostridiaceae</taxon>
        <taxon>Proteiniclasticum</taxon>
    </lineage>
</organism>
<keyword evidence="3" id="KW-1185">Reference proteome</keyword>
<name>A0A939HBF8_9CLOT</name>
<dbReference type="AlphaFoldDB" id="A0A939HBF8"/>
<feature type="transmembrane region" description="Helical" evidence="1">
    <location>
        <begin position="7"/>
        <end position="29"/>
    </location>
</feature>
<evidence type="ECO:0000256" key="1">
    <source>
        <dbReference type="SAM" id="Phobius"/>
    </source>
</evidence>
<reference evidence="2" key="1">
    <citation type="submission" date="2021-03" db="EMBL/GenBank/DDBJ databases">
        <title>Proteiniclasticum marinus sp. nov., isolated from tidal flat sediment.</title>
        <authorList>
            <person name="Namirimu T."/>
            <person name="Yang J.-A."/>
            <person name="Yang S.-H."/>
            <person name="Kim Y.-J."/>
            <person name="Kwon K.K."/>
        </authorList>
    </citation>
    <scope>NUCLEOTIDE SEQUENCE</scope>
    <source>
        <strain evidence="2">SCR006</strain>
    </source>
</reference>
<evidence type="ECO:0000313" key="3">
    <source>
        <dbReference type="Proteomes" id="UP000664218"/>
    </source>
</evidence>
<dbReference type="EMBL" id="JAFNJU010000005">
    <property type="protein sequence ID" value="MBO1264926.1"/>
    <property type="molecule type" value="Genomic_DNA"/>
</dbReference>
<protein>
    <submittedName>
        <fullName evidence="2">Uncharacterized protein</fullName>
    </submittedName>
</protein>